<evidence type="ECO:0000313" key="2">
    <source>
        <dbReference type="EMBL" id="RAK20285.1"/>
    </source>
</evidence>
<dbReference type="InterPro" id="IPR029024">
    <property type="entry name" value="TerB-like"/>
</dbReference>
<dbReference type="Proteomes" id="UP000249165">
    <property type="component" value="Unassembled WGS sequence"/>
</dbReference>
<gene>
    <name evidence="2" type="ORF">ATI53_100663</name>
</gene>
<keyword evidence="3" id="KW-1185">Reference proteome</keyword>
<comment type="caution">
    <text evidence="2">The sequence shown here is derived from an EMBL/GenBank/DDBJ whole genome shotgun (WGS) entry which is preliminary data.</text>
</comment>
<dbReference type="RefSeq" id="WP_009503261.1">
    <property type="nucleotide sequence ID" value="NZ_LIGK01000007.1"/>
</dbReference>
<dbReference type="InterPro" id="IPR007486">
    <property type="entry name" value="YebE"/>
</dbReference>
<evidence type="ECO:0000313" key="3">
    <source>
        <dbReference type="Proteomes" id="UP000249165"/>
    </source>
</evidence>
<proteinExistence type="predicted"/>
<sequence length="254" mass="25779">MSLMKTMTKLALGYAAARGMDKLSKGQGLAGLLGGGAQLRASEPGAAQQAQAASAMSGALPGSPPGANPLQDMMAKMQQGGLGALFGQGGDQGAGQGGLQGGIAGLVALAGGAATMGGNGIGAMIDQTNDAATTPETENTARLMLRAMIQAAKADGHIDDAEKTRIVDTVGENATAEDRAAVQELLAAPLDPEALARDTPEPQRPQVYGAALLTITVDTGEEAEFLDRLGKAMALPETMVNQIHMQMGLQPLYR</sequence>
<evidence type="ECO:0000256" key="1">
    <source>
        <dbReference type="SAM" id="MobiDB-lite"/>
    </source>
</evidence>
<name>A0A327YKN4_9RHOB</name>
<protein>
    <submittedName>
        <fullName evidence="2">Uncharacterized membrane protein YebE (DUF533 family)</fullName>
    </submittedName>
</protein>
<dbReference type="Gene3D" id="1.10.3680.10">
    <property type="entry name" value="TerB-like"/>
    <property type="match status" value="1"/>
</dbReference>
<dbReference type="AlphaFoldDB" id="A0A327YKN4"/>
<accession>A0A327YKN4</accession>
<dbReference type="CDD" id="cd07178">
    <property type="entry name" value="terB_like_YebE"/>
    <property type="match status" value="1"/>
</dbReference>
<dbReference type="Pfam" id="PF04391">
    <property type="entry name" value="DUF533"/>
    <property type="match status" value="1"/>
</dbReference>
<dbReference type="OrthoDB" id="7866618at2"/>
<dbReference type="EMBL" id="QLMG01000006">
    <property type="protein sequence ID" value="RAK20285.1"/>
    <property type="molecule type" value="Genomic_DNA"/>
</dbReference>
<organism evidence="2 3">
    <name type="scientific">Salipiger aestuarii</name>
    <dbReference type="NCBI Taxonomy" id="568098"/>
    <lineage>
        <taxon>Bacteria</taxon>
        <taxon>Pseudomonadati</taxon>
        <taxon>Pseudomonadota</taxon>
        <taxon>Alphaproteobacteria</taxon>
        <taxon>Rhodobacterales</taxon>
        <taxon>Roseobacteraceae</taxon>
        <taxon>Salipiger</taxon>
    </lineage>
</organism>
<reference evidence="2 3" key="1">
    <citation type="submission" date="2018-06" db="EMBL/GenBank/DDBJ databases">
        <title>Genomic Encyclopedia of Archaeal and Bacterial Type Strains, Phase II (KMG-II): from individual species to whole genera.</title>
        <authorList>
            <person name="Goeker M."/>
        </authorList>
    </citation>
    <scope>NUCLEOTIDE SEQUENCE [LARGE SCALE GENOMIC DNA]</scope>
    <source>
        <strain evidence="2 3">DSM 22011</strain>
    </source>
</reference>
<dbReference type="SUPFAM" id="SSF158682">
    <property type="entry name" value="TerB-like"/>
    <property type="match status" value="1"/>
</dbReference>
<feature type="region of interest" description="Disordered" evidence="1">
    <location>
        <begin position="52"/>
        <end position="71"/>
    </location>
</feature>